<feature type="transmembrane region" description="Helical" evidence="5">
    <location>
        <begin position="104"/>
        <end position="120"/>
    </location>
</feature>
<dbReference type="InterPro" id="IPR000620">
    <property type="entry name" value="EamA_dom"/>
</dbReference>
<evidence type="ECO:0000313" key="8">
    <source>
        <dbReference type="Proteomes" id="UP000066487"/>
    </source>
</evidence>
<feature type="transmembrane region" description="Helical" evidence="5">
    <location>
        <begin position="266"/>
        <end position="284"/>
    </location>
</feature>
<dbReference type="Proteomes" id="UP000066487">
    <property type="component" value="Chromosome"/>
</dbReference>
<feature type="transmembrane region" description="Helical" evidence="5">
    <location>
        <begin position="183"/>
        <end position="203"/>
    </location>
</feature>
<gene>
    <name evidence="7" type="ORF">AO353_28130</name>
</gene>
<evidence type="ECO:0000259" key="6">
    <source>
        <dbReference type="Pfam" id="PF00892"/>
    </source>
</evidence>
<dbReference type="EMBL" id="CP012830">
    <property type="protein sequence ID" value="ALI04736.1"/>
    <property type="molecule type" value="Genomic_DNA"/>
</dbReference>
<keyword evidence="4 5" id="KW-0472">Membrane</keyword>
<feature type="transmembrane region" description="Helical" evidence="5">
    <location>
        <begin position="42"/>
        <end position="62"/>
    </location>
</feature>
<evidence type="ECO:0000256" key="2">
    <source>
        <dbReference type="ARBA" id="ARBA00022692"/>
    </source>
</evidence>
<feature type="transmembrane region" description="Helical" evidence="5">
    <location>
        <begin position="153"/>
        <end position="171"/>
    </location>
</feature>
<feature type="transmembrane region" description="Helical" evidence="5">
    <location>
        <begin position="237"/>
        <end position="260"/>
    </location>
</feature>
<organism evidence="7 8">
    <name type="scientific">Pseudomonas fluorescens</name>
    <dbReference type="NCBI Taxonomy" id="294"/>
    <lineage>
        <taxon>Bacteria</taxon>
        <taxon>Pseudomonadati</taxon>
        <taxon>Pseudomonadota</taxon>
        <taxon>Gammaproteobacteria</taxon>
        <taxon>Pseudomonadales</taxon>
        <taxon>Pseudomonadaceae</taxon>
        <taxon>Pseudomonas</taxon>
    </lineage>
</organism>
<dbReference type="InterPro" id="IPR037185">
    <property type="entry name" value="EmrE-like"/>
</dbReference>
<proteinExistence type="predicted"/>
<dbReference type="GO" id="GO:0016020">
    <property type="term" value="C:membrane"/>
    <property type="evidence" value="ECO:0007669"/>
    <property type="project" value="UniProtKB-SubCell"/>
</dbReference>
<evidence type="ECO:0000256" key="1">
    <source>
        <dbReference type="ARBA" id="ARBA00004141"/>
    </source>
</evidence>
<feature type="transmembrane region" description="Helical" evidence="5">
    <location>
        <begin position="74"/>
        <end position="92"/>
    </location>
</feature>
<feature type="transmembrane region" description="Helical" evidence="5">
    <location>
        <begin position="209"/>
        <end position="230"/>
    </location>
</feature>
<dbReference type="PANTHER" id="PTHR22911:SF6">
    <property type="entry name" value="SOLUTE CARRIER FAMILY 35 MEMBER G1"/>
    <property type="match status" value="1"/>
</dbReference>
<feature type="domain" description="EamA" evidence="6">
    <location>
        <begin position="154"/>
        <end position="277"/>
    </location>
</feature>
<dbReference type="RefSeq" id="WP_054597920.1">
    <property type="nucleotide sequence ID" value="NZ_CP012830.1"/>
</dbReference>
<accession>A0A0N9W0W0</accession>
<keyword evidence="3 5" id="KW-1133">Transmembrane helix</keyword>
<dbReference type="Pfam" id="PF00892">
    <property type="entry name" value="EamA"/>
    <property type="match status" value="2"/>
</dbReference>
<protein>
    <submittedName>
        <fullName evidence="7">Permease</fullName>
    </submittedName>
</protein>
<evidence type="ECO:0000256" key="5">
    <source>
        <dbReference type="SAM" id="Phobius"/>
    </source>
</evidence>
<dbReference type="OrthoDB" id="148351at2"/>
<feature type="transmembrane region" description="Helical" evidence="5">
    <location>
        <begin position="12"/>
        <end position="30"/>
    </location>
</feature>
<sequence>MSAPRVDRSLQGIGLCTLGYAFLALQDASIKWLVADYSVVSILFWRSLVVVVVCLLAGRLRLVQRAWRSPSRRLLVVRGLLSLVAWLLYYTAARDLTLAEMTTLYFSAPIMVTVLAVVILKERASGWQWFTLVIGFVGVMIACRPSNMTEPLPIVLTLLAAMCWAFTYIQLRQVDDQTSVLEQMLITNGVFVICMMLALPWTHTPSPTSAWLGMLGAGLVGGIGQFLLFASFQRATAILLAPFEYTGLVWAFLLSNLVWGTLMDESLMIGAGLIAVSGTLAMIVGRHPAQDVVGAECSVTQPLYPATTDSELVGGAEGFGAQASLDPESVEHRGQQS</sequence>
<evidence type="ECO:0000313" key="7">
    <source>
        <dbReference type="EMBL" id="ALI04736.1"/>
    </source>
</evidence>
<dbReference type="PANTHER" id="PTHR22911">
    <property type="entry name" value="ACYL-MALONYL CONDENSING ENZYME-RELATED"/>
    <property type="match status" value="1"/>
</dbReference>
<feature type="domain" description="EamA" evidence="6">
    <location>
        <begin position="12"/>
        <end position="141"/>
    </location>
</feature>
<name>A0A0N9W0W0_PSEFL</name>
<reference evidence="7 8" key="2">
    <citation type="journal article" date="2018" name="Nature">
        <title>Mutant phenotypes for thousands of bacterial genes of unknown function.</title>
        <authorList>
            <person name="Price M.N."/>
            <person name="Wetmore K.M."/>
            <person name="Waters R.J."/>
            <person name="Callaghan M."/>
            <person name="Ray J."/>
            <person name="Liu H."/>
            <person name="Kuehl J.V."/>
            <person name="Melnyk R.A."/>
            <person name="Lamson J.S."/>
            <person name="Suh Y."/>
            <person name="Carlson H.K."/>
            <person name="Esquivel Z."/>
            <person name="Sadeeshkumar H."/>
            <person name="Chakraborty R."/>
            <person name="Zane G.M."/>
            <person name="Rubin B.E."/>
            <person name="Wall J.D."/>
            <person name="Visel A."/>
            <person name="Bristow J."/>
            <person name="Blow M.J."/>
            <person name="Arkin A.P."/>
            <person name="Deutschbauer A.M."/>
        </authorList>
    </citation>
    <scope>NUCLEOTIDE SEQUENCE [LARGE SCALE GENOMIC DNA]</scope>
    <source>
        <strain evidence="7 8">FW300-N2E3</strain>
    </source>
</reference>
<dbReference type="AlphaFoldDB" id="A0A0N9W0W0"/>
<comment type="subcellular location">
    <subcellularLocation>
        <location evidence="1">Membrane</location>
        <topology evidence="1">Multi-pass membrane protein</topology>
    </subcellularLocation>
</comment>
<evidence type="ECO:0000256" key="4">
    <source>
        <dbReference type="ARBA" id="ARBA00023136"/>
    </source>
</evidence>
<keyword evidence="2 5" id="KW-0812">Transmembrane</keyword>
<reference evidence="8" key="1">
    <citation type="submission" date="2015-09" db="EMBL/GenBank/DDBJ databases">
        <title>Whole genome sequence of Pseudomonas fluorescens FW300-N2E3.</title>
        <authorList>
            <person name="Ray J."/>
            <person name="Melnyk R."/>
            <person name="Deutschbauer A."/>
        </authorList>
    </citation>
    <scope>NUCLEOTIDE SEQUENCE [LARGE SCALE GENOMIC DNA]</scope>
    <source>
        <strain evidence="8">FW300-N2E3</strain>
    </source>
</reference>
<evidence type="ECO:0000256" key="3">
    <source>
        <dbReference type="ARBA" id="ARBA00022989"/>
    </source>
</evidence>
<dbReference type="SUPFAM" id="SSF103481">
    <property type="entry name" value="Multidrug resistance efflux transporter EmrE"/>
    <property type="match status" value="2"/>
</dbReference>
<feature type="transmembrane region" description="Helical" evidence="5">
    <location>
        <begin position="127"/>
        <end position="147"/>
    </location>
</feature>